<evidence type="ECO:0000313" key="3">
    <source>
        <dbReference type="EMBL" id="RHX80771.1"/>
    </source>
</evidence>
<reference evidence="3 4" key="2">
    <citation type="journal article" date="2020" name="Int. J. Syst. Evol. Microbiol.">
        <title>Leptospira yasudae sp. nov. and Leptospira stimsonii sp. nov., two new species of the pathogenic group isolated from environmental sources.</title>
        <authorList>
            <person name="Casanovas-Massana A."/>
            <person name="Hamond C."/>
            <person name="Santos L.A."/>
            <person name="de Oliveira D."/>
            <person name="Hacker K.P."/>
            <person name="Balassiano I."/>
            <person name="Costa F."/>
            <person name="Medeiros M.A."/>
            <person name="Reis M.G."/>
            <person name="Ko A.I."/>
            <person name="Wunder E.A."/>
        </authorList>
    </citation>
    <scope>NUCLEOTIDE SEQUENCE [LARGE SCALE GENOMIC DNA]</scope>
    <source>
        <strain evidence="3 4">B21</strain>
    </source>
</reference>
<comment type="caution">
    <text evidence="3">The sequence shown here is derived from an EMBL/GenBank/DDBJ whole genome shotgun (WGS) entry which is preliminary data.</text>
</comment>
<evidence type="ECO:0000313" key="4">
    <source>
        <dbReference type="Proteomes" id="UP000285569"/>
    </source>
</evidence>
<dbReference type="PANTHER" id="PTHR14859:SF15">
    <property type="entry name" value="ENDONUCLEASE_EXONUCLEASE_PHOSPHATASE DOMAIN-CONTAINING PROTEIN"/>
    <property type="match status" value="1"/>
</dbReference>
<feature type="transmembrane region" description="Helical" evidence="1">
    <location>
        <begin position="28"/>
        <end position="47"/>
    </location>
</feature>
<keyword evidence="3" id="KW-0540">Nuclease</keyword>
<keyword evidence="3" id="KW-0255">Endonuclease</keyword>
<evidence type="ECO:0000256" key="1">
    <source>
        <dbReference type="SAM" id="Phobius"/>
    </source>
</evidence>
<dbReference type="SUPFAM" id="SSF56219">
    <property type="entry name" value="DNase I-like"/>
    <property type="match status" value="1"/>
</dbReference>
<proteinExistence type="predicted"/>
<organism evidence="3 4">
    <name type="scientific">Leptospira yasudae</name>
    <dbReference type="NCBI Taxonomy" id="2202201"/>
    <lineage>
        <taxon>Bacteria</taxon>
        <taxon>Pseudomonadati</taxon>
        <taxon>Spirochaetota</taxon>
        <taxon>Spirochaetia</taxon>
        <taxon>Leptospirales</taxon>
        <taxon>Leptospiraceae</taxon>
        <taxon>Leptospira</taxon>
    </lineage>
</organism>
<keyword evidence="1" id="KW-0472">Membrane</keyword>
<dbReference type="Pfam" id="PF03372">
    <property type="entry name" value="Exo_endo_phos"/>
    <property type="match status" value="1"/>
</dbReference>
<sequence>MPEERLKKRKPFHQGPSKENFFTMQKSFLSFLGRILPYLLLFFAPLLTAEPLKEHNFHLRIASFNAMFLYDEIGDEKKSPKGRIPRKESDFEKIKTHLSKIDPDVIALQEVENEEAIRKILPASFSCSLSKKISGYDQRVGVCWKNKFRVTDAAHYSALSLKPGLRSGVEVTLSIGKKDYSFLSVHLKAGNSKRDKNLRSKQLLVLNEILKTKENYFLLGDMNSPLGTDHRSWNLLSQGLNLKNPGRYAKQRCWDHKDLIDLILTDVDTGGSKLKQVPFAEDDGAFDGVPANESGLSDHCPVVLDVKLEG</sequence>
<dbReference type="Proteomes" id="UP000285569">
    <property type="component" value="Unassembled WGS sequence"/>
</dbReference>
<dbReference type="Gene3D" id="3.60.10.10">
    <property type="entry name" value="Endonuclease/exonuclease/phosphatase"/>
    <property type="match status" value="1"/>
</dbReference>
<dbReference type="InterPro" id="IPR005135">
    <property type="entry name" value="Endo/exonuclease/phosphatase"/>
</dbReference>
<keyword evidence="1" id="KW-0812">Transmembrane</keyword>
<dbReference type="InterPro" id="IPR051916">
    <property type="entry name" value="GPI-anchor_lipid_remodeler"/>
</dbReference>
<feature type="domain" description="Endonuclease/exonuclease/phosphatase" evidence="2">
    <location>
        <begin position="88"/>
        <end position="249"/>
    </location>
</feature>
<accession>A0ABX9M538</accession>
<keyword evidence="1" id="KW-1133">Transmembrane helix</keyword>
<protein>
    <submittedName>
        <fullName evidence="3">Endonuclease</fullName>
    </submittedName>
</protein>
<dbReference type="InterPro" id="IPR036691">
    <property type="entry name" value="Endo/exonu/phosph_ase_sf"/>
</dbReference>
<dbReference type="PANTHER" id="PTHR14859">
    <property type="entry name" value="CALCOFLUOR WHITE HYPERSENSITIVE PROTEIN PRECURSOR"/>
    <property type="match status" value="1"/>
</dbReference>
<evidence type="ECO:0000259" key="2">
    <source>
        <dbReference type="Pfam" id="PF03372"/>
    </source>
</evidence>
<gene>
    <name evidence="3" type="ORF">DLM77_07770</name>
</gene>
<dbReference type="GO" id="GO:0004519">
    <property type="term" value="F:endonuclease activity"/>
    <property type="evidence" value="ECO:0007669"/>
    <property type="project" value="UniProtKB-KW"/>
</dbReference>
<name>A0ABX9M538_9LEPT</name>
<reference evidence="4" key="1">
    <citation type="submission" date="2018-05" db="EMBL/GenBank/DDBJ databases">
        <title>Leptospira yasudae sp. nov. and Leptospira stimsonii sp. nov., two pathogenic species of the genus Leptospira isolated from environmental sources.</title>
        <authorList>
            <person name="Casanovas-Massana A."/>
            <person name="Hamond C."/>
            <person name="Santos L.A."/>
            <person name="Hacker K.P."/>
            <person name="Balassiano I."/>
            <person name="Medeiros M.A."/>
            <person name="Reis M.G."/>
            <person name="Ko A.I."/>
            <person name="Wunder E.A."/>
        </authorList>
    </citation>
    <scope>NUCLEOTIDE SEQUENCE [LARGE SCALE GENOMIC DNA]</scope>
    <source>
        <strain evidence="4">B21</strain>
    </source>
</reference>
<keyword evidence="4" id="KW-1185">Reference proteome</keyword>
<dbReference type="EMBL" id="QHCR01000003">
    <property type="protein sequence ID" value="RHX80771.1"/>
    <property type="molecule type" value="Genomic_DNA"/>
</dbReference>
<keyword evidence="3" id="KW-0378">Hydrolase</keyword>